<dbReference type="Pfam" id="PF05627">
    <property type="entry name" value="AvrRpt-cleavage"/>
    <property type="match status" value="2"/>
</dbReference>
<dbReference type="InterPro" id="IPR008700">
    <property type="entry name" value="TypeIII_avirulence_cleave"/>
</dbReference>
<dbReference type="PANTHER" id="PTHR33159">
    <property type="entry name" value="RPM1-INTERACTING PROTEIN 4 (RIN4) FAMILY PROTEIN"/>
    <property type="match status" value="1"/>
</dbReference>
<evidence type="ECO:0000256" key="1">
    <source>
        <dbReference type="SAM" id="MobiDB-lite"/>
    </source>
</evidence>
<evidence type="ECO:0000313" key="4">
    <source>
        <dbReference type="Proteomes" id="UP000596660"/>
    </source>
</evidence>
<dbReference type="PANTHER" id="PTHR33159:SF6">
    <property type="entry name" value="RPM1-INTERACTING PROTEIN 4"/>
    <property type="match status" value="1"/>
</dbReference>
<feature type="domain" description="RIN4 pathogenic type III effector avirulence factor Avr cleavage site" evidence="2">
    <location>
        <begin position="81"/>
        <end position="108"/>
    </location>
</feature>
<feature type="region of interest" description="Disordered" evidence="1">
    <location>
        <begin position="305"/>
        <end position="332"/>
    </location>
</feature>
<proteinExistence type="predicted"/>
<feature type="region of interest" description="Disordered" evidence="1">
    <location>
        <begin position="1"/>
        <end position="240"/>
    </location>
</feature>
<dbReference type="InterPro" id="IPR040387">
    <property type="entry name" value="RIN4/NOI4"/>
</dbReference>
<evidence type="ECO:0000313" key="3">
    <source>
        <dbReference type="EnsemblPlants" id="AUR62001128-RA:cds"/>
    </source>
</evidence>
<name>A0A803KQ22_CHEQI</name>
<sequence length="352" mass="38345">MPELQQDARSKVPQFGARGGVGEVGFTKCLDSVRKGTKSELTVTPEPSDVPQLNRHMQTRMDPSTQADPAPSKSEPKREAQMVPPFGSWEGEDEAGFTQSFENVRKNNKIGHTVTPEPSSDAPPGVSEPPAKEGRSKLPHFGDWKEARKNKTAVPVPDPIKPQLNRDVNNRARPSTTVGTKFKADGRHQLSNASRGSNSSMATSETLSSSIHQKRGRLQQRPPAERGNQTPDKGTAIPAWGVWNTDPQQVEGFTGAFTRAKEERSFVNWGRIPLLDEDSIVARGLTLGRADNDDTYGGGKRLKVKPTDSNHQDVGQFGNASKSVPASTVGSETPFHDKTKLIQVSIISILEQ</sequence>
<organism evidence="3 4">
    <name type="scientific">Chenopodium quinoa</name>
    <name type="common">Quinoa</name>
    <dbReference type="NCBI Taxonomy" id="63459"/>
    <lineage>
        <taxon>Eukaryota</taxon>
        <taxon>Viridiplantae</taxon>
        <taxon>Streptophyta</taxon>
        <taxon>Embryophyta</taxon>
        <taxon>Tracheophyta</taxon>
        <taxon>Spermatophyta</taxon>
        <taxon>Magnoliopsida</taxon>
        <taxon>eudicotyledons</taxon>
        <taxon>Gunneridae</taxon>
        <taxon>Pentapetalae</taxon>
        <taxon>Caryophyllales</taxon>
        <taxon>Chenopodiaceae</taxon>
        <taxon>Chenopodioideae</taxon>
        <taxon>Atripliceae</taxon>
        <taxon>Chenopodium</taxon>
    </lineage>
</organism>
<evidence type="ECO:0000259" key="2">
    <source>
        <dbReference type="Pfam" id="PF05627"/>
    </source>
</evidence>
<dbReference type="Gramene" id="AUR62001128-RA">
    <property type="protein sequence ID" value="AUR62001128-RA:cds"/>
    <property type="gene ID" value="AUR62001128"/>
</dbReference>
<reference evidence="3" key="2">
    <citation type="submission" date="2021-03" db="UniProtKB">
        <authorList>
            <consortium name="EnsemblPlants"/>
        </authorList>
    </citation>
    <scope>IDENTIFICATION</scope>
</reference>
<accession>A0A803KQ22</accession>
<feature type="compositionally biased region" description="Low complexity" evidence="1">
    <location>
        <begin position="197"/>
        <end position="210"/>
    </location>
</feature>
<reference evidence="3" key="1">
    <citation type="journal article" date="2017" name="Nature">
        <title>The genome of Chenopodium quinoa.</title>
        <authorList>
            <person name="Jarvis D.E."/>
            <person name="Ho Y.S."/>
            <person name="Lightfoot D.J."/>
            <person name="Schmoeckel S.M."/>
            <person name="Li B."/>
            <person name="Borm T.J.A."/>
            <person name="Ohyanagi H."/>
            <person name="Mineta K."/>
            <person name="Michell C.T."/>
            <person name="Saber N."/>
            <person name="Kharbatia N.M."/>
            <person name="Rupper R.R."/>
            <person name="Sharp A.R."/>
            <person name="Dally N."/>
            <person name="Boughton B.A."/>
            <person name="Woo Y.H."/>
            <person name="Gao G."/>
            <person name="Schijlen E.G.W.M."/>
            <person name="Guo X."/>
            <person name="Momin A.A."/>
            <person name="Negrao S."/>
            <person name="Al-Babili S."/>
            <person name="Gehring C."/>
            <person name="Roessner U."/>
            <person name="Jung C."/>
            <person name="Murphy K."/>
            <person name="Arold S.T."/>
            <person name="Gojobori T."/>
            <person name="van der Linden C.G."/>
            <person name="van Loo E.N."/>
            <person name="Jellen E.N."/>
            <person name="Maughan P.J."/>
            <person name="Tester M."/>
        </authorList>
    </citation>
    <scope>NUCLEOTIDE SEQUENCE [LARGE SCALE GENOMIC DNA]</scope>
    <source>
        <strain evidence="3">cv. PI 614886</strain>
    </source>
</reference>
<keyword evidence="4" id="KW-1185">Reference proteome</keyword>
<feature type="compositionally biased region" description="Basic and acidic residues" evidence="1">
    <location>
        <begin position="1"/>
        <end position="10"/>
    </location>
</feature>
<feature type="domain" description="RIN4 pathogenic type III effector avirulence factor Avr cleavage site" evidence="2">
    <location>
        <begin position="233"/>
        <end position="264"/>
    </location>
</feature>
<dbReference type="GO" id="GO:0005886">
    <property type="term" value="C:plasma membrane"/>
    <property type="evidence" value="ECO:0007669"/>
    <property type="project" value="TreeGrafter"/>
</dbReference>
<dbReference type="EnsemblPlants" id="AUR62001128-RA">
    <property type="protein sequence ID" value="AUR62001128-RA:cds"/>
    <property type="gene ID" value="AUR62001128"/>
</dbReference>
<feature type="compositionally biased region" description="Basic and acidic residues" evidence="1">
    <location>
        <begin position="130"/>
        <end position="149"/>
    </location>
</feature>
<dbReference type="Proteomes" id="UP000596660">
    <property type="component" value="Unplaced"/>
</dbReference>
<feature type="compositionally biased region" description="Polar residues" evidence="1">
    <location>
        <begin position="312"/>
        <end position="331"/>
    </location>
</feature>
<protein>
    <recommendedName>
        <fullName evidence="2">RIN4 pathogenic type III effector avirulence factor Avr cleavage site domain-containing protein</fullName>
    </recommendedName>
</protein>
<dbReference type="AlphaFoldDB" id="A0A803KQ22"/>